<feature type="transmembrane region" description="Helical" evidence="6">
    <location>
        <begin position="295"/>
        <end position="313"/>
    </location>
</feature>
<feature type="transmembrane region" description="Helical" evidence="6">
    <location>
        <begin position="105"/>
        <end position="123"/>
    </location>
</feature>
<evidence type="ECO:0000256" key="6">
    <source>
        <dbReference type="SAM" id="Phobius"/>
    </source>
</evidence>
<dbReference type="InterPro" id="IPR011016">
    <property type="entry name" value="Znf_RING-CH"/>
</dbReference>
<feature type="region of interest" description="Disordered" evidence="5">
    <location>
        <begin position="335"/>
        <end position="370"/>
    </location>
</feature>
<reference evidence="9" key="1">
    <citation type="submission" date="2021-10" db="EMBL/GenBank/DDBJ databases">
        <title>Tropical sea cucumber genome reveals ecological adaptation and Cuvierian tubules defense mechanism.</title>
        <authorList>
            <person name="Chen T."/>
        </authorList>
    </citation>
    <scope>NUCLEOTIDE SEQUENCE</scope>
    <source>
        <strain evidence="9">Nanhai2018</strain>
        <tissue evidence="9">Muscle</tissue>
    </source>
</reference>
<dbReference type="SMART" id="SM00744">
    <property type="entry name" value="RINGv"/>
    <property type="match status" value="1"/>
</dbReference>
<feature type="transmembrane region" description="Helical" evidence="6">
    <location>
        <begin position="177"/>
        <end position="199"/>
    </location>
</feature>
<organism evidence="9 10">
    <name type="scientific">Holothuria leucospilota</name>
    <name type="common">Black long sea cucumber</name>
    <name type="synonym">Mertensiothuria leucospilota</name>
    <dbReference type="NCBI Taxonomy" id="206669"/>
    <lineage>
        <taxon>Eukaryota</taxon>
        <taxon>Metazoa</taxon>
        <taxon>Echinodermata</taxon>
        <taxon>Eleutherozoa</taxon>
        <taxon>Echinozoa</taxon>
        <taxon>Holothuroidea</taxon>
        <taxon>Aspidochirotacea</taxon>
        <taxon>Aspidochirotida</taxon>
        <taxon>Holothuriidae</taxon>
        <taxon>Holothuria</taxon>
    </lineage>
</organism>
<evidence type="ECO:0000256" key="1">
    <source>
        <dbReference type="ARBA" id="ARBA00022723"/>
    </source>
</evidence>
<dbReference type="InterPro" id="IPR009457">
    <property type="entry name" value="THH1/TOM1/TOM3_dom"/>
</dbReference>
<keyword evidence="6" id="KW-1133">Transmembrane helix</keyword>
<dbReference type="PANTHER" id="PTHR20893">
    <property type="entry name" value="LD08641P"/>
    <property type="match status" value="1"/>
</dbReference>
<evidence type="ECO:0000313" key="10">
    <source>
        <dbReference type="Proteomes" id="UP001152320"/>
    </source>
</evidence>
<comment type="caution">
    <text evidence="9">The sequence shown here is derived from an EMBL/GenBank/DDBJ whole genome shotgun (WGS) entry which is preliminary data.</text>
</comment>
<dbReference type="SUPFAM" id="SSF57850">
    <property type="entry name" value="RING/U-box"/>
    <property type="match status" value="1"/>
</dbReference>
<dbReference type="InterPro" id="IPR001841">
    <property type="entry name" value="Znf_RING"/>
</dbReference>
<dbReference type="Gene3D" id="3.30.40.10">
    <property type="entry name" value="Zinc/RING finger domain, C3HC4 (zinc finger)"/>
    <property type="match status" value="1"/>
</dbReference>
<evidence type="ECO:0000259" key="8">
    <source>
        <dbReference type="PROSITE" id="PS51292"/>
    </source>
</evidence>
<protein>
    <submittedName>
        <fullName evidence="9">ERAD-associated E3 ubiquitin-protein ligase doa10</fullName>
    </submittedName>
</protein>
<proteinExistence type="predicted"/>
<dbReference type="Gene3D" id="2.60.120.260">
    <property type="entry name" value="Galactose-binding domain-like"/>
    <property type="match status" value="1"/>
</dbReference>
<dbReference type="Pfam" id="PF12906">
    <property type="entry name" value="RINGv"/>
    <property type="match status" value="1"/>
</dbReference>
<evidence type="ECO:0000256" key="4">
    <source>
        <dbReference type="PROSITE-ProRule" id="PRU00175"/>
    </source>
</evidence>
<dbReference type="PROSITE" id="PS51292">
    <property type="entry name" value="ZF_RING_CH"/>
    <property type="match status" value="1"/>
</dbReference>
<keyword evidence="6" id="KW-0812">Transmembrane</keyword>
<dbReference type="GO" id="GO:0008270">
    <property type="term" value="F:zinc ion binding"/>
    <property type="evidence" value="ECO:0007669"/>
    <property type="project" value="UniProtKB-KW"/>
</dbReference>
<evidence type="ECO:0000256" key="3">
    <source>
        <dbReference type="ARBA" id="ARBA00022833"/>
    </source>
</evidence>
<feature type="domain" description="RING-type" evidence="7">
    <location>
        <begin position="375"/>
        <end position="427"/>
    </location>
</feature>
<dbReference type="CDD" id="cd16495">
    <property type="entry name" value="RING_CH-C4HC3_MARCH"/>
    <property type="match status" value="1"/>
</dbReference>
<feature type="transmembrane region" description="Helical" evidence="6">
    <location>
        <begin position="59"/>
        <end position="84"/>
    </location>
</feature>
<dbReference type="InterPro" id="IPR013083">
    <property type="entry name" value="Znf_RING/FYVE/PHD"/>
</dbReference>
<sequence length="605" mass="68215">MWDLVTAASQLGLIKMVTVEYEGDSCPSNCSGNGDCMNGTCVCAVQFQGGGCSEKNKSYFISFSVIFYVLSVITTIQLILCIKSEYQKLKHPSLLKACRVTTQKLLYLFVIFATLSRGLYFSLKDSLPLHWADNMMSLYYLLLFSGCTLVVCFWAEMFHIQDRALNNPGFLSKSLRFFTVFNLVLYTLTLALFVASVYVENPHILSNYLNGLLASLFIIEVVFFLAYGVEVFFKLKGAFKEEVRIVRPYPLHGSRLGLVFQGALQILTAFFLMMSVTESKWKDSVPQPKKNCYDVIFRIVELGVALWFPCVLWNSRSPEKLWILNPSIIIQTNNDEEQVPAERGERDSLTNFRRRTPRNYESTADSSRDKTGPECWICYDAENATSGPLIQPCCCTGDVAYVHHECLRKWLLESVEESESSHCKVCKTPYQLTRGVSRLYRGFDVRTSFYIMTMIVMMTGAPLAVYFVLQKFPVSSAGIAGIGGCVLVEMMCLKCLGYSIKNVYNRAKIFSLVIVGKTAHSISQEITNDELTVARDSGSDRLQTVAAQVAENTEQQLDQKKTEEGTVSKKVHTAEVVRTNSRNSSHSMVQEEEESDDKKRTNLVI</sequence>
<feature type="transmembrane region" description="Helical" evidence="6">
    <location>
        <begin position="256"/>
        <end position="275"/>
    </location>
</feature>
<feature type="transmembrane region" description="Helical" evidence="6">
    <location>
        <begin position="211"/>
        <end position="235"/>
    </location>
</feature>
<accession>A0A9Q1C6N8</accession>
<evidence type="ECO:0000256" key="2">
    <source>
        <dbReference type="ARBA" id="ARBA00022771"/>
    </source>
</evidence>
<dbReference type="PANTHER" id="PTHR20893:SF2">
    <property type="entry name" value="LD08641P"/>
    <property type="match status" value="1"/>
</dbReference>
<evidence type="ECO:0000313" key="9">
    <source>
        <dbReference type="EMBL" id="KAJ8039129.1"/>
    </source>
</evidence>
<feature type="transmembrane region" description="Helical" evidence="6">
    <location>
        <begin position="475"/>
        <end position="496"/>
    </location>
</feature>
<dbReference type="Proteomes" id="UP001152320">
    <property type="component" value="Chromosome 7"/>
</dbReference>
<feature type="compositionally biased region" description="Basic and acidic residues" evidence="5">
    <location>
        <begin position="596"/>
        <end position="605"/>
    </location>
</feature>
<dbReference type="EMBL" id="JAIZAY010000007">
    <property type="protein sequence ID" value="KAJ8039129.1"/>
    <property type="molecule type" value="Genomic_DNA"/>
</dbReference>
<keyword evidence="2 4" id="KW-0863">Zinc-finger</keyword>
<dbReference type="OrthoDB" id="2154780at2759"/>
<evidence type="ECO:0000256" key="5">
    <source>
        <dbReference type="SAM" id="MobiDB-lite"/>
    </source>
</evidence>
<dbReference type="AlphaFoldDB" id="A0A9Q1C6N8"/>
<gene>
    <name evidence="9" type="ORF">HOLleu_16751</name>
</gene>
<dbReference type="PROSITE" id="PS50089">
    <property type="entry name" value="ZF_RING_2"/>
    <property type="match status" value="1"/>
</dbReference>
<feature type="compositionally biased region" description="Basic and acidic residues" evidence="5">
    <location>
        <begin position="557"/>
        <end position="575"/>
    </location>
</feature>
<keyword evidence="10" id="KW-1185">Reference proteome</keyword>
<name>A0A9Q1C6N8_HOLLE</name>
<feature type="transmembrane region" description="Helical" evidence="6">
    <location>
        <begin position="448"/>
        <end position="469"/>
    </location>
</feature>
<feature type="compositionally biased region" description="Polar residues" evidence="5">
    <location>
        <begin position="578"/>
        <end position="588"/>
    </location>
</feature>
<feature type="domain" description="RING-CH-type" evidence="8">
    <location>
        <begin position="367"/>
        <end position="433"/>
    </location>
</feature>
<keyword evidence="3" id="KW-0862">Zinc</keyword>
<keyword evidence="6" id="KW-0472">Membrane</keyword>
<feature type="transmembrane region" description="Helical" evidence="6">
    <location>
        <begin position="138"/>
        <end position="156"/>
    </location>
</feature>
<keyword evidence="1" id="KW-0479">Metal-binding</keyword>
<dbReference type="Pfam" id="PF06454">
    <property type="entry name" value="THH1_TOM1-3_dom"/>
    <property type="match status" value="1"/>
</dbReference>
<feature type="region of interest" description="Disordered" evidence="5">
    <location>
        <begin position="553"/>
        <end position="605"/>
    </location>
</feature>
<evidence type="ECO:0000259" key="7">
    <source>
        <dbReference type="PROSITE" id="PS50089"/>
    </source>
</evidence>